<gene>
    <name evidence="1" type="ORF">CERSUDRAFT_84519</name>
</gene>
<accession>M2RC67</accession>
<dbReference type="Proteomes" id="UP000016930">
    <property type="component" value="Unassembled WGS sequence"/>
</dbReference>
<proteinExistence type="predicted"/>
<name>M2RC67_CERS8</name>
<sequence>MHVLESLCEAEIRIPTKNDSQCLISTPLTAFSCLAECEDVLYHVCADSILHRIVCINLALWLYSGCHFLTPEFRESSVALGHSMYPTSV</sequence>
<dbReference type="EMBL" id="KB445798">
    <property type="protein sequence ID" value="EMD36381.1"/>
    <property type="molecule type" value="Genomic_DNA"/>
</dbReference>
<dbReference type="AlphaFoldDB" id="M2RC67"/>
<reference evidence="1 2" key="1">
    <citation type="journal article" date="2012" name="Proc. Natl. Acad. Sci. U.S.A.">
        <title>Comparative genomics of Ceriporiopsis subvermispora and Phanerochaete chrysosporium provide insight into selective ligninolysis.</title>
        <authorList>
            <person name="Fernandez-Fueyo E."/>
            <person name="Ruiz-Duenas F.J."/>
            <person name="Ferreira P."/>
            <person name="Floudas D."/>
            <person name="Hibbett D.S."/>
            <person name="Canessa P."/>
            <person name="Larrondo L.F."/>
            <person name="James T.Y."/>
            <person name="Seelenfreund D."/>
            <person name="Lobos S."/>
            <person name="Polanco R."/>
            <person name="Tello M."/>
            <person name="Honda Y."/>
            <person name="Watanabe T."/>
            <person name="Watanabe T."/>
            <person name="Ryu J.S."/>
            <person name="Kubicek C.P."/>
            <person name="Schmoll M."/>
            <person name="Gaskell J."/>
            <person name="Hammel K.E."/>
            <person name="St John F.J."/>
            <person name="Vanden Wymelenberg A."/>
            <person name="Sabat G."/>
            <person name="Splinter BonDurant S."/>
            <person name="Syed K."/>
            <person name="Yadav J.S."/>
            <person name="Doddapaneni H."/>
            <person name="Subramanian V."/>
            <person name="Lavin J.L."/>
            <person name="Oguiza J.A."/>
            <person name="Perez G."/>
            <person name="Pisabarro A.G."/>
            <person name="Ramirez L."/>
            <person name="Santoyo F."/>
            <person name="Master E."/>
            <person name="Coutinho P.M."/>
            <person name="Henrissat B."/>
            <person name="Lombard V."/>
            <person name="Magnuson J.K."/>
            <person name="Kuees U."/>
            <person name="Hori C."/>
            <person name="Igarashi K."/>
            <person name="Samejima M."/>
            <person name="Held B.W."/>
            <person name="Barry K.W."/>
            <person name="LaButti K.M."/>
            <person name="Lapidus A."/>
            <person name="Lindquist E.A."/>
            <person name="Lucas S.M."/>
            <person name="Riley R."/>
            <person name="Salamov A.A."/>
            <person name="Hoffmeister D."/>
            <person name="Schwenk D."/>
            <person name="Hadar Y."/>
            <person name="Yarden O."/>
            <person name="de Vries R.P."/>
            <person name="Wiebenga A."/>
            <person name="Stenlid J."/>
            <person name="Eastwood D."/>
            <person name="Grigoriev I.V."/>
            <person name="Berka R.M."/>
            <person name="Blanchette R.A."/>
            <person name="Kersten P."/>
            <person name="Martinez A.T."/>
            <person name="Vicuna R."/>
            <person name="Cullen D."/>
        </authorList>
    </citation>
    <scope>NUCLEOTIDE SEQUENCE [LARGE SCALE GENOMIC DNA]</scope>
    <source>
        <strain evidence="1 2">B</strain>
    </source>
</reference>
<organism evidence="1 2">
    <name type="scientific">Ceriporiopsis subvermispora (strain B)</name>
    <name type="common">White-rot fungus</name>
    <name type="synonym">Gelatoporia subvermispora</name>
    <dbReference type="NCBI Taxonomy" id="914234"/>
    <lineage>
        <taxon>Eukaryota</taxon>
        <taxon>Fungi</taxon>
        <taxon>Dikarya</taxon>
        <taxon>Basidiomycota</taxon>
        <taxon>Agaricomycotina</taxon>
        <taxon>Agaricomycetes</taxon>
        <taxon>Polyporales</taxon>
        <taxon>Gelatoporiaceae</taxon>
        <taxon>Gelatoporia</taxon>
    </lineage>
</organism>
<evidence type="ECO:0000313" key="2">
    <source>
        <dbReference type="Proteomes" id="UP000016930"/>
    </source>
</evidence>
<evidence type="ECO:0000313" key="1">
    <source>
        <dbReference type="EMBL" id="EMD36381.1"/>
    </source>
</evidence>
<dbReference type="HOGENOM" id="CLU_2454521_0_0_1"/>
<protein>
    <submittedName>
        <fullName evidence="1">Uncharacterized protein</fullName>
    </submittedName>
</protein>
<keyword evidence="2" id="KW-1185">Reference proteome</keyword>